<evidence type="ECO:0000313" key="5">
    <source>
        <dbReference type="EMBL" id="KAK9058982.1"/>
    </source>
</evidence>
<dbReference type="GO" id="GO:0005524">
    <property type="term" value="F:ATP binding"/>
    <property type="evidence" value="ECO:0007669"/>
    <property type="project" value="InterPro"/>
</dbReference>
<dbReference type="InterPro" id="IPR027417">
    <property type="entry name" value="P-loop_NTPase"/>
</dbReference>
<accession>A0AAP0CRL2</accession>
<dbReference type="PANTHER" id="PTHR45629:SF7">
    <property type="entry name" value="DNA EXCISION REPAIR PROTEIN ERCC-6-RELATED"/>
    <property type="match status" value="1"/>
</dbReference>
<feature type="domain" description="Helicase C-terminal" evidence="4">
    <location>
        <begin position="636"/>
        <end position="792"/>
    </location>
</feature>
<dbReference type="GO" id="GO:0015616">
    <property type="term" value="F:DNA translocase activity"/>
    <property type="evidence" value="ECO:0007669"/>
    <property type="project" value="TreeGrafter"/>
</dbReference>
<dbReference type="InterPro" id="IPR014001">
    <property type="entry name" value="Helicase_ATP-bd"/>
</dbReference>
<evidence type="ECO:0000313" key="6">
    <source>
        <dbReference type="Proteomes" id="UP001408789"/>
    </source>
</evidence>
<dbReference type="Pfam" id="PF00176">
    <property type="entry name" value="SNF2-rel_dom"/>
    <property type="match status" value="1"/>
</dbReference>
<dbReference type="InterPro" id="IPR049730">
    <property type="entry name" value="SNF2/RAD54-like_C"/>
</dbReference>
<dbReference type="Gene3D" id="3.40.50.300">
    <property type="entry name" value="P-loop containing nucleotide triphosphate hydrolases"/>
    <property type="match status" value="2"/>
</dbReference>
<feature type="region of interest" description="Disordered" evidence="2">
    <location>
        <begin position="1"/>
        <end position="35"/>
    </location>
</feature>
<dbReference type="InterPro" id="IPR050496">
    <property type="entry name" value="SNF2_RAD54_helicase_repair"/>
</dbReference>
<keyword evidence="1" id="KW-0378">Hydrolase</keyword>
<dbReference type="PROSITE" id="PS51194">
    <property type="entry name" value="HELICASE_CTER"/>
    <property type="match status" value="1"/>
</dbReference>
<evidence type="ECO:0000256" key="1">
    <source>
        <dbReference type="ARBA" id="ARBA00022801"/>
    </source>
</evidence>
<proteinExistence type="predicted"/>
<comment type="caution">
    <text evidence="5">The sequence shown here is derived from an EMBL/GenBank/DDBJ whole genome shotgun (WGS) entry which is preliminary data.</text>
</comment>
<dbReference type="SMART" id="SM00487">
    <property type="entry name" value="DEXDc"/>
    <property type="match status" value="1"/>
</dbReference>
<dbReference type="Gene3D" id="3.40.50.10810">
    <property type="entry name" value="Tandem AAA-ATPase domain"/>
    <property type="match status" value="1"/>
</dbReference>
<organism evidence="5 6">
    <name type="scientific">Deinandra increscens subsp. villosa</name>
    <dbReference type="NCBI Taxonomy" id="3103831"/>
    <lineage>
        <taxon>Eukaryota</taxon>
        <taxon>Viridiplantae</taxon>
        <taxon>Streptophyta</taxon>
        <taxon>Embryophyta</taxon>
        <taxon>Tracheophyta</taxon>
        <taxon>Spermatophyta</taxon>
        <taxon>Magnoliopsida</taxon>
        <taxon>eudicotyledons</taxon>
        <taxon>Gunneridae</taxon>
        <taxon>Pentapetalae</taxon>
        <taxon>asterids</taxon>
        <taxon>campanulids</taxon>
        <taxon>Asterales</taxon>
        <taxon>Asteraceae</taxon>
        <taxon>Asteroideae</taxon>
        <taxon>Heliantheae alliance</taxon>
        <taxon>Madieae</taxon>
        <taxon>Madiinae</taxon>
        <taxon>Deinandra</taxon>
    </lineage>
</organism>
<gene>
    <name evidence="5" type="ORF">SSX86_021600</name>
</gene>
<dbReference type="CDD" id="cd18793">
    <property type="entry name" value="SF2_C_SNF"/>
    <property type="match status" value="1"/>
</dbReference>
<dbReference type="PANTHER" id="PTHR45629">
    <property type="entry name" value="SNF2/RAD54 FAMILY MEMBER"/>
    <property type="match status" value="1"/>
</dbReference>
<reference evidence="5 6" key="1">
    <citation type="submission" date="2024-04" db="EMBL/GenBank/DDBJ databases">
        <title>The reference genome of an endangered Asteraceae, Deinandra increscens subsp. villosa, native to the Central Coast of California.</title>
        <authorList>
            <person name="Guilliams M."/>
            <person name="Hasenstab-Lehman K."/>
            <person name="Meyer R."/>
            <person name="Mcevoy S."/>
        </authorList>
    </citation>
    <scope>NUCLEOTIDE SEQUENCE [LARGE SCALE GENOMIC DNA]</scope>
    <source>
        <tissue evidence="5">Leaf</tissue>
    </source>
</reference>
<keyword evidence="6" id="KW-1185">Reference proteome</keyword>
<feature type="domain" description="Helicase ATP-binding" evidence="3">
    <location>
        <begin position="347"/>
        <end position="510"/>
    </location>
</feature>
<dbReference type="SUPFAM" id="SSF52540">
    <property type="entry name" value="P-loop containing nucleoside triphosphate hydrolases"/>
    <property type="match status" value="2"/>
</dbReference>
<dbReference type="PROSITE" id="PS51192">
    <property type="entry name" value="HELICASE_ATP_BIND_1"/>
    <property type="match status" value="1"/>
</dbReference>
<evidence type="ECO:0000259" key="4">
    <source>
        <dbReference type="PROSITE" id="PS51194"/>
    </source>
</evidence>
<dbReference type="InterPro" id="IPR000330">
    <property type="entry name" value="SNF2_N"/>
</dbReference>
<dbReference type="Pfam" id="PF00271">
    <property type="entry name" value="Helicase_C"/>
    <property type="match status" value="1"/>
</dbReference>
<name>A0AAP0CRL2_9ASTR</name>
<sequence length="908" mass="102800">MSAGGLDSIVDGKKDMTQGENDAGKDEEAGSKEKMLKCKELKGKDMAQEDICMESGNIEVAALKGNDVGFDQAKREVVSKITTVVNKRKKKLLKEKDLLEPSKCIEDNVECKEMHVDRDMPAIKFWTYDKLLERERMELEVGGFGQGKFIGMSRSINDVVEDDEPDREFEILVEGDDCLERKITKVSKILELSVRMKEDLEFLLGNLVKDNPMDERVTILLSKFNVTFGDSSLFVADGGGLDSTVKQKELYEWDYWLLKALGYNRVEIKEAGSDKVTKEETGDKEMKNPQWREENDASFFKTTDIEDSPSRDEVPFSLSDSRFNFTLPCKISNKLYPHQLEGLKWLWSLHCKGKGGILADDMGLGKTIQVHLWLFGGIISLKLDKEGISCCSQDTATSLDERARYLGTCAISRQCELQNVLQDKGILLTTYDTARTNAKSLCGDHDGMDEDAVTWDYMILDEGHLIKNPSTQRARSLLAIPCAHRIIVSGTPLQNNLKELWALFNFCCPDLLGNEDCFKEKYEYAILDGNDKWACDSNKLIGSAVAQKLRDRIQPYILRRLKKDVFPEDGAKKTEIVVWLRLSSCQRHLYEAFLKSKNVLSESPLAALTILIKICDHPLLLTKRAADSIVEGMESVLDDEDRWVAEKLAKGIADVADKYDIVENRDILSCKISFIMSLLDNLIPEGHNVLIFSQTRQMLNLLQDFQQGVGAPPIFLLTSRIGGLGLTLTKADRVIVVDPAWNPSTDNQSVDRAYRIGQQKDVIVYRLMTCGTVEEKMDSSLEVHTKFLESLGIAGISHHSLLFSKAAPVPVLRDEELIRLRQGRYKGSSFWLSIQYERLARFAYNQKGVMQRKNLSANISSSSPKSEIKQVNCHPSKTHANRALVARLQKHFAELRWELRKLRMFRKR</sequence>
<evidence type="ECO:0000259" key="3">
    <source>
        <dbReference type="PROSITE" id="PS51192"/>
    </source>
</evidence>
<dbReference type="InterPro" id="IPR001650">
    <property type="entry name" value="Helicase_C-like"/>
</dbReference>
<dbReference type="Proteomes" id="UP001408789">
    <property type="component" value="Unassembled WGS sequence"/>
</dbReference>
<dbReference type="AlphaFoldDB" id="A0AAP0CRL2"/>
<dbReference type="EMBL" id="JBCNJP010000021">
    <property type="protein sequence ID" value="KAK9058982.1"/>
    <property type="molecule type" value="Genomic_DNA"/>
</dbReference>
<feature type="compositionally biased region" description="Basic and acidic residues" evidence="2">
    <location>
        <begin position="10"/>
        <end position="35"/>
    </location>
</feature>
<dbReference type="SMART" id="SM00490">
    <property type="entry name" value="HELICc"/>
    <property type="match status" value="1"/>
</dbReference>
<dbReference type="InterPro" id="IPR038718">
    <property type="entry name" value="SNF2-like_sf"/>
</dbReference>
<protein>
    <submittedName>
        <fullName evidence="5">Uncharacterized protein</fullName>
    </submittedName>
</protein>
<evidence type="ECO:0000256" key="2">
    <source>
        <dbReference type="SAM" id="MobiDB-lite"/>
    </source>
</evidence>
<dbReference type="GO" id="GO:0016787">
    <property type="term" value="F:hydrolase activity"/>
    <property type="evidence" value="ECO:0007669"/>
    <property type="project" value="UniProtKB-KW"/>
</dbReference>